<evidence type="ECO:0000256" key="1">
    <source>
        <dbReference type="SAM" id="MobiDB-lite"/>
    </source>
</evidence>
<dbReference type="Proteomes" id="UP000008493">
    <property type="component" value="Unassembled WGS sequence"/>
</dbReference>
<gene>
    <name evidence="2" type="ORF">AGABI1DRAFT_95886</name>
</gene>
<feature type="compositionally biased region" description="Basic and acidic residues" evidence="1">
    <location>
        <begin position="283"/>
        <end position="305"/>
    </location>
</feature>
<dbReference type="OrthoDB" id="3110507at2759"/>
<dbReference type="GeneID" id="18832749"/>
<dbReference type="InParanoid" id="K5VIE0"/>
<name>K5VIE0_AGABU</name>
<protein>
    <submittedName>
        <fullName evidence="2">Uncharacterized protein</fullName>
    </submittedName>
</protein>
<sequence length="305" mass="33091">MPSELLACVPGAYREVMRDAIVETMKARRQLASSEKQLTRLVADKANHVTPPPLRMKVPTVQYMKSFIVANPDVPNAFDASVSTFQDELLTHAIQLKTAEVNFLRQSIALADPEDANGASPAFTSLLERLNERFDSVHRNAKKAVFGPPTEETHGRSTFQGWVQDDSVVSEYAAFVADVPAIITRAIAIVDDALLAEETKAEKKRSLKDSAMMDVDEHITSASIQSVIDKRVAQLLSDKKGKAKTKKPGKPAGKQAKAEASGSKPKQRGSAAGKGRAARRAKGRQDGESQSKNQKKDSKGKGKAN</sequence>
<reference evidence="3" key="1">
    <citation type="journal article" date="2012" name="Proc. Natl. Acad. Sci. U.S.A.">
        <title>Genome sequence of the button mushroom Agaricus bisporus reveals mechanisms governing adaptation to a humic-rich ecological niche.</title>
        <authorList>
            <person name="Morin E."/>
            <person name="Kohler A."/>
            <person name="Baker A.R."/>
            <person name="Foulongne-Oriol M."/>
            <person name="Lombard V."/>
            <person name="Nagy L.G."/>
            <person name="Ohm R.A."/>
            <person name="Patyshakuliyeva A."/>
            <person name="Brun A."/>
            <person name="Aerts A.L."/>
            <person name="Bailey A.M."/>
            <person name="Billette C."/>
            <person name="Coutinho P.M."/>
            <person name="Deakin G."/>
            <person name="Doddapaneni H."/>
            <person name="Floudas D."/>
            <person name="Grimwood J."/>
            <person name="Hilden K."/>
            <person name="Kuees U."/>
            <person name="LaButti K.M."/>
            <person name="Lapidus A."/>
            <person name="Lindquist E.A."/>
            <person name="Lucas S.M."/>
            <person name="Murat C."/>
            <person name="Riley R.W."/>
            <person name="Salamov A.A."/>
            <person name="Schmutz J."/>
            <person name="Subramanian V."/>
            <person name="Woesten H.A.B."/>
            <person name="Xu J."/>
            <person name="Eastwood D.C."/>
            <person name="Foster G.D."/>
            <person name="Sonnenberg A.S."/>
            <person name="Cullen D."/>
            <person name="de Vries R.P."/>
            <person name="Lundell T."/>
            <person name="Hibbett D.S."/>
            <person name="Henrissat B."/>
            <person name="Burton K.S."/>
            <person name="Kerrigan R.W."/>
            <person name="Challen M.P."/>
            <person name="Grigoriev I.V."/>
            <person name="Martin F."/>
        </authorList>
    </citation>
    <scope>NUCLEOTIDE SEQUENCE [LARGE SCALE GENOMIC DNA]</scope>
    <source>
        <strain evidence="3">JB137-S8 / ATCC MYA-4627 / FGSC 10392</strain>
    </source>
</reference>
<accession>K5VIE0</accession>
<evidence type="ECO:0000313" key="3">
    <source>
        <dbReference type="Proteomes" id="UP000008493"/>
    </source>
</evidence>
<feature type="region of interest" description="Disordered" evidence="1">
    <location>
        <begin position="238"/>
        <end position="305"/>
    </location>
</feature>
<proteinExistence type="predicted"/>
<dbReference type="HOGENOM" id="CLU_044483_0_0_1"/>
<dbReference type="OMA" id="YMKSFIV"/>
<organism evidence="2 3">
    <name type="scientific">Agaricus bisporus var. burnettii (strain JB137-S8 / ATCC MYA-4627 / FGSC 10392)</name>
    <name type="common">White button mushroom</name>
    <dbReference type="NCBI Taxonomy" id="597362"/>
    <lineage>
        <taxon>Eukaryota</taxon>
        <taxon>Fungi</taxon>
        <taxon>Dikarya</taxon>
        <taxon>Basidiomycota</taxon>
        <taxon>Agaricomycotina</taxon>
        <taxon>Agaricomycetes</taxon>
        <taxon>Agaricomycetidae</taxon>
        <taxon>Agaricales</taxon>
        <taxon>Agaricineae</taxon>
        <taxon>Agaricaceae</taxon>
        <taxon>Agaricus</taxon>
    </lineage>
</organism>
<keyword evidence="3" id="KW-1185">Reference proteome</keyword>
<dbReference type="KEGG" id="abp:AGABI1DRAFT95886"/>
<dbReference type="EMBL" id="JH971679">
    <property type="protein sequence ID" value="EKM74079.1"/>
    <property type="molecule type" value="Genomic_DNA"/>
</dbReference>
<evidence type="ECO:0000313" key="2">
    <source>
        <dbReference type="EMBL" id="EKM74079.1"/>
    </source>
</evidence>
<dbReference type="AlphaFoldDB" id="K5VIE0"/>
<dbReference type="RefSeq" id="XP_007335282.1">
    <property type="nucleotide sequence ID" value="XM_007335220.1"/>
</dbReference>